<feature type="domain" description="Alanine dehydrogenase/pyridine nucleotide transhydrogenase N-terminal" evidence="9">
    <location>
        <begin position="8"/>
        <end position="141"/>
    </location>
</feature>
<keyword evidence="6" id="KW-0520">NAD</keyword>
<evidence type="ECO:0000256" key="6">
    <source>
        <dbReference type="ARBA" id="ARBA00023027"/>
    </source>
</evidence>
<dbReference type="CDD" id="cd05304">
    <property type="entry name" value="Rubrum_tdh"/>
    <property type="match status" value="1"/>
</dbReference>
<dbReference type="GO" id="GO:0005886">
    <property type="term" value="C:plasma membrane"/>
    <property type="evidence" value="ECO:0007669"/>
    <property type="project" value="TreeGrafter"/>
</dbReference>
<dbReference type="InterPro" id="IPR007698">
    <property type="entry name" value="AlaDH/PNT_NAD(H)-bd"/>
</dbReference>
<reference evidence="10 11" key="2">
    <citation type="submission" date="2020-03" db="EMBL/GenBank/DDBJ databases">
        <authorList>
            <person name="Ichikawa N."/>
            <person name="Kimura A."/>
            <person name="Kitahashi Y."/>
            <person name="Uohara A."/>
        </authorList>
    </citation>
    <scope>NUCLEOTIDE SEQUENCE [LARGE SCALE GENOMIC DNA]</scope>
    <source>
        <strain evidence="10 11">NBRC 105367</strain>
    </source>
</reference>
<dbReference type="Pfam" id="PF05222">
    <property type="entry name" value="AlaDh_PNT_N"/>
    <property type="match status" value="1"/>
</dbReference>
<dbReference type="SMART" id="SM01003">
    <property type="entry name" value="AlaDh_PNT_N"/>
    <property type="match status" value="1"/>
</dbReference>
<dbReference type="SMART" id="SM01002">
    <property type="entry name" value="AlaDh_PNT_C"/>
    <property type="match status" value="1"/>
</dbReference>
<evidence type="ECO:0000259" key="8">
    <source>
        <dbReference type="SMART" id="SM01002"/>
    </source>
</evidence>
<dbReference type="GO" id="GO:0006740">
    <property type="term" value="P:NADPH regeneration"/>
    <property type="evidence" value="ECO:0007669"/>
    <property type="project" value="TreeGrafter"/>
</dbReference>
<dbReference type="Gene3D" id="3.40.50.720">
    <property type="entry name" value="NAD(P)-binding Rossmann-like Domain"/>
    <property type="match status" value="2"/>
</dbReference>
<dbReference type="InterPro" id="IPR036291">
    <property type="entry name" value="NAD(P)-bd_dom_sf"/>
</dbReference>
<evidence type="ECO:0000256" key="2">
    <source>
        <dbReference type="ARBA" id="ARBA00012943"/>
    </source>
</evidence>
<keyword evidence="11" id="KW-1185">Reference proteome</keyword>
<keyword evidence="4" id="KW-0521">NADP</keyword>
<accession>A0A6F8YTN0</accession>
<evidence type="ECO:0000256" key="5">
    <source>
        <dbReference type="ARBA" id="ARBA00022967"/>
    </source>
</evidence>
<sequence length="382" mass="38435">MMTAITVGVLRELAAGERRVALTPDVTARLAGTGMVVLVQSGAGSAAWFPDEAYAAAGASVVDRGAVYAGSDVIVCVRPPGDSERLREGQALVGLLNPLADPGLARRLAEAKVTGVSLDLLPRTLSRAQSMDALTSQANVAGYKAALVAADAYGGYFPMLMTAAGTTRPARVLVLGAGVAGLQAIATCRRLGAQVTGYDVRAAARADIASTGAAVLDLAVPTAEGEAGYARELSDAEARAQQAALDAATAGFDAVITTAQVPGRRPPRLVTADALAAMRPGSVVVDLAASEPGGNVEGSAPGQHVVTDRGVTVIGAGNLPAAVPAAASTAYARNIAALLGHLIRDGALAVDPADEIDAGVVVTHDGDVVQPQVRGLVEEDRS</sequence>
<name>A0A6F8YTN0_9ACTN</name>
<evidence type="ECO:0000256" key="3">
    <source>
        <dbReference type="ARBA" id="ARBA00022741"/>
    </source>
</evidence>
<dbReference type="Proteomes" id="UP000503011">
    <property type="component" value="Chromosome"/>
</dbReference>
<evidence type="ECO:0000259" key="9">
    <source>
        <dbReference type="SMART" id="SM01003"/>
    </source>
</evidence>
<dbReference type="PANTHER" id="PTHR10160">
    <property type="entry name" value="NAD(P) TRANSHYDROGENASE"/>
    <property type="match status" value="1"/>
</dbReference>
<evidence type="ECO:0000256" key="1">
    <source>
        <dbReference type="ARBA" id="ARBA00003943"/>
    </source>
</evidence>
<dbReference type="GO" id="GO:0050661">
    <property type="term" value="F:NADP binding"/>
    <property type="evidence" value="ECO:0007669"/>
    <property type="project" value="TreeGrafter"/>
</dbReference>
<dbReference type="GO" id="GO:0008750">
    <property type="term" value="F:proton-translocating NAD(P)+ transhydrogenase activity"/>
    <property type="evidence" value="ECO:0007669"/>
    <property type="project" value="UniProtKB-EC"/>
</dbReference>
<keyword evidence="3" id="KW-0547">Nucleotide-binding</keyword>
<dbReference type="PANTHER" id="PTHR10160:SF19">
    <property type="entry name" value="PROTON-TRANSLOCATING NAD(P)(+) TRANSHYDROGENASE"/>
    <property type="match status" value="1"/>
</dbReference>
<dbReference type="Pfam" id="PF01262">
    <property type="entry name" value="AlaDh_PNT_C"/>
    <property type="match status" value="1"/>
</dbReference>
<feature type="domain" description="Alanine dehydrogenase/pyridine nucleotide transhydrogenase NAD(H)-binding" evidence="8">
    <location>
        <begin position="150"/>
        <end position="315"/>
    </location>
</feature>
<gene>
    <name evidence="10" type="primary">pntA1</name>
    <name evidence="10" type="ORF">Psuf_068480</name>
</gene>
<organism evidence="10 11">
    <name type="scientific">Phytohabitans suffuscus</name>
    <dbReference type="NCBI Taxonomy" id="624315"/>
    <lineage>
        <taxon>Bacteria</taxon>
        <taxon>Bacillati</taxon>
        <taxon>Actinomycetota</taxon>
        <taxon>Actinomycetes</taxon>
        <taxon>Micromonosporales</taxon>
        <taxon>Micromonosporaceae</taxon>
    </lineage>
</organism>
<dbReference type="SUPFAM" id="SSF52283">
    <property type="entry name" value="Formate/glycerate dehydrogenase catalytic domain-like"/>
    <property type="match status" value="1"/>
</dbReference>
<comment type="function">
    <text evidence="1">The transhydrogenation between NADH and NADP is coupled to respiration and ATP hydrolysis and functions as a proton pump across the membrane.</text>
</comment>
<dbReference type="EMBL" id="AP022871">
    <property type="protein sequence ID" value="BCB89535.1"/>
    <property type="molecule type" value="Genomic_DNA"/>
</dbReference>
<comment type="catalytic activity">
    <reaction evidence="7">
        <text>NAD(+) + NADPH + H(+)(in) = NADH + NADP(+) + H(+)(out)</text>
        <dbReference type="Rhea" id="RHEA:47992"/>
        <dbReference type="ChEBI" id="CHEBI:15378"/>
        <dbReference type="ChEBI" id="CHEBI:57540"/>
        <dbReference type="ChEBI" id="CHEBI:57783"/>
        <dbReference type="ChEBI" id="CHEBI:57945"/>
        <dbReference type="ChEBI" id="CHEBI:58349"/>
        <dbReference type="EC" id="7.1.1.1"/>
    </reaction>
</comment>
<dbReference type="SUPFAM" id="SSF51735">
    <property type="entry name" value="NAD(P)-binding Rossmann-fold domains"/>
    <property type="match status" value="1"/>
</dbReference>
<dbReference type="KEGG" id="psuu:Psuf_068480"/>
<dbReference type="InterPro" id="IPR007886">
    <property type="entry name" value="AlaDH/PNT_N"/>
</dbReference>
<evidence type="ECO:0000313" key="11">
    <source>
        <dbReference type="Proteomes" id="UP000503011"/>
    </source>
</evidence>
<protein>
    <recommendedName>
        <fullName evidence="2">proton-translocating NAD(P)(+) transhydrogenase</fullName>
        <ecNumber evidence="2">7.1.1.1</ecNumber>
    </recommendedName>
</protein>
<dbReference type="AlphaFoldDB" id="A0A6F8YTN0"/>
<evidence type="ECO:0000256" key="4">
    <source>
        <dbReference type="ARBA" id="ARBA00022857"/>
    </source>
</evidence>
<dbReference type="EC" id="7.1.1.1" evidence="2"/>
<evidence type="ECO:0000313" key="10">
    <source>
        <dbReference type="EMBL" id="BCB89535.1"/>
    </source>
</evidence>
<keyword evidence="5" id="KW-1278">Translocase</keyword>
<proteinExistence type="predicted"/>
<reference evidence="10 11" key="1">
    <citation type="submission" date="2020-03" db="EMBL/GenBank/DDBJ databases">
        <title>Whole genome shotgun sequence of Phytohabitans suffuscus NBRC 105367.</title>
        <authorList>
            <person name="Komaki H."/>
            <person name="Tamura T."/>
        </authorList>
    </citation>
    <scope>NUCLEOTIDE SEQUENCE [LARGE SCALE GENOMIC DNA]</scope>
    <source>
        <strain evidence="10 11">NBRC 105367</strain>
    </source>
</reference>
<evidence type="ECO:0000256" key="7">
    <source>
        <dbReference type="ARBA" id="ARBA00048202"/>
    </source>
</evidence>